<gene>
    <name evidence="3" type="ORF">ACCB14885</name>
</gene>
<reference evidence="3" key="1">
    <citation type="submission" date="2011-11" db="EMBL/GenBank/DDBJ databases">
        <title>Decoding the brain transcriptome of the Eastern honeybee (Apis cerana) based on pyrosequencing.</title>
        <authorList>
            <person name="Sun L."/>
            <person name="Zheng H."/>
            <person name="Wang Y."/>
            <person name="Xie X."/>
            <person name="Zhu Y."/>
            <person name="Gu W."/>
            <person name="Wang S."/>
        </authorList>
    </citation>
    <scope>NUCLEOTIDE SEQUENCE</scope>
    <source>
        <tissue evidence="3">Brain</tissue>
    </source>
</reference>
<sequence>MSDRVTLAFVTITALILASTSATLALLFLPQLTNILAGERADPVVQSLGLKIECNTRRFVTDDRTELQYRVEVQNRVYRREMAQLELELARLEKQLAQEPVEPSHASSSASIPQRNPSIGGGLPLLLLSVLPPVIPRASWPSADSSGIRRGTVAFSSQPDLEPDTERRSLADIYKLHQRRETEGANRLGVFQRFFNLFGSRPSSRKTSIASFTGVASALRVHMGYIAGLVPGTKAASTCQVDAQGARSPHPRCGSGPIISITSEEDRRLSLGLRRKEYSEPRVNFSLPPKTSSSQTSSREKIRGSPRFPHRIVPTNSLNTIASGSSISKSHRWHSMEDARKSKTVSQLPRGSSCSPSCDVWATREFGIPLSELGTTVRGKKVGESLALTIMAESNVNPDDANLANHPKLFKEGDVHVTPFESDVKTAPSVSSSSSSSSSSASHTRTLSVTNDASSSRNEPSSQSARLINAGANFEIEKSDCSRPSSPIDRVIDLNPPEEMDNHTKSYENQLPRRLK</sequence>
<organism evidence="3">
    <name type="scientific">Apis cerana</name>
    <name type="common">Indian honeybee</name>
    <dbReference type="NCBI Taxonomy" id="7461"/>
    <lineage>
        <taxon>Eukaryota</taxon>
        <taxon>Metazoa</taxon>
        <taxon>Ecdysozoa</taxon>
        <taxon>Arthropoda</taxon>
        <taxon>Hexapoda</taxon>
        <taxon>Insecta</taxon>
        <taxon>Pterygota</taxon>
        <taxon>Neoptera</taxon>
        <taxon>Endopterygota</taxon>
        <taxon>Hymenoptera</taxon>
        <taxon>Apocrita</taxon>
        <taxon>Aculeata</taxon>
        <taxon>Apoidea</taxon>
        <taxon>Anthophila</taxon>
        <taxon>Apidae</taxon>
        <taxon>Apis</taxon>
    </lineage>
</organism>
<evidence type="ECO:0000256" key="2">
    <source>
        <dbReference type="SAM" id="MobiDB-lite"/>
    </source>
</evidence>
<dbReference type="AlphaFoldDB" id="V9IMQ3"/>
<accession>V9IMQ3</accession>
<feature type="compositionally biased region" description="Low complexity" evidence="2">
    <location>
        <begin position="429"/>
        <end position="442"/>
    </location>
</feature>
<name>V9IMQ3_APICE</name>
<keyword evidence="1" id="KW-0175">Coiled coil</keyword>
<protein>
    <submittedName>
        <fullName evidence="3">Metabotropic GABA-B receptor subtype 3</fullName>
    </submittedName>
</protein>
<proteinExistence type="evidence at transcript level"/>
<dbReference type="EMBL" id="JR053664">
    <property type="protein sequence ID" value="AEY61991.1"/>
    <property type="molecule type" value="mRNA"/>
</dbReference>
<evidence type="ECO:0000256" key="1">
    <source>
        <dbReference type="SAM" id="Coils"/>
    </source>
</evidence>
<keyword evidence="3" id="KW-0675">Receptor</keyword>
<feature type="region of interest" description="Disordered" evidence="2">
    <location>
        <begin position="280"/>
        <end position="314"/>
    </location>
</feature>
<feature type="compositionally biased region" description="Polar residues" evidence="2">
    <location>
        <begin position="443"/>
        <end position="466"/>
    </location>
</feature>
<feature type="coiled-coil region" evidence="1">
    <location>
        <begin position="75"/>
        <end position="102"/>
    </location>
</feature>
<feature type="region of interest" description="Disordered" evidence="2">
    <location>
        <begin position="425"/>
        <end position="516"/>
    </location>
</feature>
<evidence type="ECO:0000313" key="3">
    <source>
        <dbReference type="EMBL" id="AEY61991.1"/>
    </source>
</evidence>